<reference evidence="1" key="1">
    <citation type="journal article" date="2021" name="Proc. Natl. Acad. Sci. U.S.A.">
        <title>A Catalog of Tens of Thousands of Viruses from Human Metagenomes Reveals Hidden Associations with Chronic Diseases.</title>
        <authorList>
            <person name="Tisza M.J."/>
            <person name="Buck C.B."/>
        </authorList>
    </citation>
    <scope>NUCLEOTIDE SEQUENCE</scope>
    <source>
        <strain evidence="1">Ctpbe1</strain>
    </source>
</reference>
<organism evidence="1">
    <name type="scientific">Siphoviridae sp. ctpbe1</name>
    <dbReference type="NCBI Taxonomy" id="2826466"/>
    <lineage>
        <taxon>Viruses</taxon>
        <taxon>Duplodnaviria</taxon>
        <taxon>Heunggongvirae</taxon>
        <taxon>Uroviricota</taxon>
        <taxon>Caudoviricetes</taxon>
    </lineage>
</organism>
<protein>
    <submittedName>
        <fullName evidence="1">Tail tube protein</fullName>
    </submittedName>
</protein>
<evidence type="ECO:0000313" key="1">
    <source>
        <dbReference type="EMBL" id="DAD96380.1"/>
    </source>
</evidence>
<dbReference type="InterPro" id="IPR044000">
    <property type="entry name" value="Phage_tube_2"/>
</dbReference>
<dbReference type="EMBL" id="BK015216">
    <property type="protein sequence ID" value="DAD96380.1"/>
    <property type="molecule type" value="Genomic_DNA"/>
</dbReference>
<dbReference type="Pfam" id="PF18906">
    <property type="entry name" value="Phage_tube_2"/>
    <property type="match status" value="1"/>
</dbReference>
<sequence length="314" mass="34091">MARAYGWNASLLIAEESKYGILPESGYRQIPFISTSLDSEQSLVSSNVLGLGRDPTQPFQDIINVDGDMAVPVDMRNIGVWLKAIFGTPTTTENEDGSYSHAFESGKTSIPSYSLEVGLPEVPQFIRFMGVRANSIAFNFQRSGEAQVTVNLMAQGESGSTTTIAAEPEIYEYTRVSQFQGYIKSGGKLLANITSASATYSNNLEKIETIRNDGKVEAIDLGVASLSGSISARYGDNELLDKARAGTPVDVELGYQLSDNLKLVITCHEVYLPKPKRSIDGPGGIECSYDFQGAKDQTLGKMMTVTLVNDVEMY</sequence>
<name>A0A8S5NPS4_9CAUD</name>
<proteinExistence type="predicted"/>
<accession>A0A8S5NPS4</accession>